<keyword evidence="5" id="KW-0805">Transcription regulation</keyword>
<reference evidence="9" key="1">
    <citation type="submission" date="2017-02" db="EMBL/GenBank/DDBJ databases">
        <authorList>
            <person name="Varghese N."/>
            <person name="Submissions S."/>
        </authorList>
    </citation>
    <scope>NUCLEOTIDE SEQUENCE [LARGE SCALE GENOMIC DNA]</scope>
    <source>
        <strain evidence="9">ATCC BAA-73</strain>
    </source>
</reference>
<keyword evidence="3" id="KW-0678">Repressor</keyword>
<dbReference type="NCBIfam" id="TIGR03824">
    <property type="entry name" value="FlgM_jcvi"/>
    <property type="match status" value="1"/>
</dbReference>
<comment type="similarity">
    <text evidence="1">Belongs to the FlgM family.</text>
</comment>
<gene>
    <name evidence="8" type="ORF">SAMN02745118_00863</name>
</gene>
<sequence length="96" mass="10833">MKISNEQLSRVLKVYNKDKKTNSASEINRKNKGDKLSLSNKAKEMQVAKQALEKEPVVRQEKVDSLKQAIKTGNYDVSGEEVAEKMLARTIIDNLV</sequence>
<dbReference type="OrthoDB" id="2112849at2"/>
<dbReference type="Proteomes" id="UP000190625">
    <property type="component" value="Unassembled WGS sequence"/>
</dbReference>
<accession>A0A1T4KPI4</accession>
<dbReference type="EMBL" id="FUWM01000006">
    <property type="protein sequence ID" value="SJZ44325.1"/>
    <property type="molecule type" value="Genomic_DNA"/>
</dbReference>
<evidence type="ECO:0000256" key="6">
    <source>
        <dbReference type="ARBA" id="ARBA00023163"/>
    </source>
</evidence>
<evidence type="ECO:0000256" key="3">
    <source>
        <dbReference type="ARBA" id="ARBA00022491"/>
    </source>
</evidence>
<evidence type="ECO:0000256" key="5">
    <source>
        <dbReference type="ARBA" id="ARBA00023015"/>
    </source>
</evidence>
<dbReference type="AlphaFoldDB" id="A0A1T4KPI4"/>
<dbReference type="Pfam" id="PF04316">
    <property type="entry name" value="FlgM"/>
    <property type="match status" value="1"/>
</dbReference>
<dbReference type="GO" id="GO:0044781">
    <property type="term" value="P:bacterial-type flagellum organization"/>
    <property type="evidence" value="ECO:0007669"/>
    <property type="project" value="UniProtKB-KW"/>
</dbReference>
<evidence type="ECO:0000313" key="9">
    <source>
        <dbReference type="Proteomes" id="UP000190625"/>
    </source>
</evidence>
<keyword evidence="9" id="KW-1185">Reference proteome</keyword>
<dbReference type="InterPro" id="IPR035890">
    <property type="entry name" value="Anti-sigma-28_factor_FlgM_sf"/>
</dbReference>
<proteinExistence type="inferred from homology"/>
<dbReference type="SUPFAM" id="SSF101498">
    <property type="entry name" value="Anti-sigma factor FlgM"/>
    <property type="match status" value="1"/>
</dbReference>
<evidence type="ECO:0000256" key="4">
    <source>
        <dbReference type="ARBA" id="ARBA00022795"/>
    </source>
</evidence>
<name>A0A1T4KPI4_9FIRM</name>
<dbReference type="STRING" id="142842.SAMN02745118_00863"/>
<dbReference type="InterPro" id="IPR007412">
    <property type="entry name" value="FlgM"/>
</dbReference>
<dbReference type="InterPro" id="IPR031316">
    <property type="entry name" value="FlgM_C"/>
</dbReference>
<organism evidence="8 9">
    <name type="scientific">Selenihalanaerobacter shriftii</name>
    <dbReference type="NCBI Taxonomy" id="142842"/>
    <lineage>
        <taxon>Bacteria</taxon>
        <taxon>Bacillati</taxon>
        <taxon>Bacillota</taxon>
        <taxon>Clostridia</taxon>
        <taxon>Halanaerobiales</taxon>
        <taxon>Halobacteroidaceae</taxon>
        <taxon>Selenihalanaerobacter</taxon>
    </lineage>
</organism>
<evidence type="ECO:0000256" key="2">
    <source>
        <dbReference type="ARBA" id="ARBA00017823"/>
    </source>
</evidence>
<evidence type="ECO:0000259" key="7">
    <source>
        <dbReference type="Pfam" id="PF04316"/>
    </source>
</evidence>
<evidence type="ECO:0000313" key="8">
    <source>
        <dbReference type="EMBL" id="SJZ44325.1"/>
    </source>
</evidence>
<protein>
    <recommendedName>
        <fullName evidence="2">Negative regulator of flagellin synthesis</fullName>
    </recommendedName>
</protein>
<keyword evidence="6" id="KW-0804">Transcription</keyword>
<feature type="domain" description="Anti-sigma-28 factor FlgM C-terminal" evidence="7">
    <location>
        <begin position="34"/>
        <end position="87"/>
    </location>
</feature>
<dbReference type="RefSeq" id="WP_078809353.1">
    <property type="nucleotide sequence ID" value="NZ_FUWM01000006.1"/>
</dbReference>
<dbReference type="GO" id="GO:0045892">
    <property type="term" value="P:negative regulation of DNA-templated transcription"/>
    <property type="evidence" value="ECO:0007669"/>
    <property type="project" value="InterPro"/>
</dbReference>
<keyword evidence="4" id="KW-1005">Bacterial flagellum biogenesis</keyword>
<evidence type="ECO:0000256" key="1">
    <source>
        <dbReference type="ARBA" id="ARBA00005322"/>
    </source>
</evidence>